<evidence type="ECO:0000256" key="1">
    <source>
        <dbReference type="SAM" id="MobiDB-lite"/>
    </source>
</evidence>
<sequence length="49" mass="5147">MHGYGMGPGSEWFTENWPRSPGEPIRGTIELAGEPTDNTVVLAGCAGPC</sequence>
<organism evidence="2 3">
    <name type="scientific">Brassica cretica</name>
    <name type="common">Mustard</name>
    <dbReference type="NCBI Taxonomy" id="69181"/>
    <lineage>
        <taxon>Eukaryota</taxon>
        <taxon>Viridiplantae</taxon>
        <taxon>Streptophyta</taxon>
        <taxon>Embryophyta</taxon>
        <taxon>Tracheophyta</taxon>
        <taxon>Spermatophyta</taxon>
        <taxon>Magnoliopsida</taxon>
        <taxon>eudicotyledons</taxon>
        <taxon>Gunneridae</taxon>
        <taxon>Pentapetalae</taxon>
        <taxon>rosids</taxon>
        <taxon>malvids</taxon>
        <taxon>Brassicales</taxon>
        <taxon>Brassicaceae</taxon>
        <taxon>Brassiceae</taxon>
        <taxon>Brassica</taxon>
    </lineage>
</organism>
<evidence type="ECO:0000313" key="2">
    <source>
        <dbReference type="EMBL" id="KAF3546259.1"/>
    </source>
</evidence>
<accession>A0ABQ7C311</accession>
<proteinExistence type="predicted"/>
<evidence type="ECO:0000313" key="3">
    <source>
        <dbReference type="Proteomes" id="UP000266723"/>
    </source>
</evidence>
<keyword evidence="3" id="KW-1185">Reference proteome</keyword>
<reference evidence="2 3" key="1">
    <citation type="journal article" date="2020" name="BMC Genomics">
        <title>Intraspecific diversification of the crop wild relative Brassica cretica Lam. using demographic model selection.</title>
        <authorList>
            <person name="Kioukis A."/>
            <person name="Michalopoulou V.A."/>
            <person name="Briers L."/>
            <person name="Pirintsos S."/>
            <person name="Studholme D.J."/>
            <person name="Pavlidis P."/>
            <person name="Sarris P.F."/>
        </authorList>
    </citation>
    <scope>NUCLEOTIDE SEQUENCE [LARGE SCALE GENOMIC DNA]</scope>
    <source>
        <strain evidence="3">cv. PFS-1207/04</strain>
    </source>
</reference>
<name>A0ABQ7C311_BRACR</name>
<dbReference type="Proteomes" id="UP000266723">
    <property type="component" value="Unassembled WGS sequence"/>
</dbReference>
<dbReference type="EMBL" id="QGKV02000832">
    <property type="protein sequence ID" value="KAF3546259.1"/>
    <property type="molecule type" value="Genomic_DNA"/>
</dbReference>
<feature type="region of interest" description="Disordered" evidence="1">
    <location>
        <begin position="1"/>
        <end position="25"/>
    </location>
</feature>
<protein>
    <submittedName>
        <fullName evidence="2">Uncharacterized protein</fullName>
    </submittedName>
</protein>
<comment type="caution">
    <text evidence="2">The sequence shown here is derived from an EMBL/GenBank/DDBJ whole genome shotgun (WGS) entry which is preliminary data.</text>
</comment>
<gene>
    <name evidence="2" type="ORF">DY000_02005588</name>
</gene>